<dbReference type="SUPFAM" id="SSF48264">
    <property type="entry name" value="Cytochrome P450"/>
    <property type="match status" value="1"/>
</dbReference>
<comment type="similarity">
    <text evidence="2 7">Belongs to the cytochrome P450 family.</text>
</comment>
<dbReference type="InterPro" id="IPR017972">
    <property type="entry name" value="Cyt_P450_CS"/>
</dbReference>
<dbReference type="GO" id="GO:0004497">
    <property type="term" value="F:monooxygenase activity"/>
    <property type="evidence" value="ECO:0007669"/>
    <property type="project" value="UniProtKB-KW"/>
</dbReference>
<keyword evidence="3 6" id="KW-0349">Heme</keyword>
<feature type="binding site" description="axial binding residue" evidence="6">
    <location>
        <position position="452"/>
    </location>
    <ligand>
        <name>heme</name>
        <dbReference type="ChEBI" id="CHEBI:30413"/>
    </ligand>
    <ligandPart>
        <name>Fe</name>
        <dbReference type="ChEBI" id="CHEBI:18248"/>
    </ligandPart>
</feature>
<proteinExistence type="inferred from homology"/>
<dbReference type="InterPro" id="IPR002401">
    <property type="entry name" value="Cyt_P450_E_grp-I"/>
</dbReference>
<evidence type="ECO:0000256" key="5">
    <source>
        <dbReference type="ARBA" id="ARBA00023004"/>
    </source>
</evidence>
<dbReference type="EMBL" id="JAUKUD010000001">
    <property type="protein sequence ID" value="KAK0752691.1"/>
    <property type="molecule type" value="Genomic_DNA"/>
</dbReference>
<dbReference type="PANTHER" id="PTHR24305:SF232">
    <property type="entry name" value="P450, PUTATIVE (EUROFUNG)-RELATED"/>
    <property type="match status" value="1"/>
</dbReference>
<evidence type="ECO:0000313" key="8">
    <source>
        <dbReference type="EMBL" id="KAK0752691.1"/>
    </source>
</evidence>
<evidence type="ECO:0000256" key="3">
    <source>
        <dbReference type="ARBA" id="ARBA00022617"/>
    </source>
</evidence>
<evidence type="ECO:0000256" key="1">
    <source>
        <dbReference type="ARBA" id="ARBA00001971"/>
    </source>
</evidence>
<protein>
    <submittedName>
        <fullName evidence="8">Cytochrome P450</fullName>
    </submittedName>
</protein>
<dbReference type="Pfam" id="PF00067">
    <property type="entry name" value="p450"/>
    <property type="match status" value="1"/>
</dbReference>
<dbReference type="PANTHER" id="PTHR24305">
    <property type="entry name" value="CYTOCHROME P450"/>
    <property type="match status" value="1"/>
</dbReference>
<keyword evidence="7" id="KW-0560">Oxidoreductase</keyword>
<name>A0AA40F8I3_9PEZI</name>
<dbReference type="InterPro" id="IPR036396">
    <property type="entry name" value="Cyt_P450_sf"/>
</dbReference>
<dbReference type="PRINTS" id="PR00463">
    <property type="entry name" value="EP450I"/>
</dbReference>
<dbReference type="PROSITE" id="PS00086">
    <property type="entry name" value="CYTOCHROME_P450"/>
    <property type="match status" value="1"/>
</dbReference>
<evidence type="ECO:0000256" key="6">
    <source>
        <dbReference type="PIRSR" id="PIRSR602401-1"/>
    </source>
</evidence>
<evidence type="ECO:0000256" key="4">
    <source>
        <dbReference type="ARBA" id="ARBA00022723"/>
    </source>
</evidence>
<reference evidence="8" key="1">
    <citation type="submission" date="2023-06" db="EMBL/GenBank/DDBJ databases">
        <title>Genome-scale phylogeny and comparative genomics of the fungal order Sordariales.</title>
        <authorList>
            <consortium name="Lawrence Berkeley National Laboratory"/>
            <person name="Hensen N."/>
            <person name="Bonometti L."/>
            <person name="Westerberg I."/>
            <person name="Brannstrom I.O."/>
            <person name="Guillou S."/>
            <person name="Cros-Aarteil S."/>
            <person name="Calhoun S."/>
            <person name="Haridas S."/>
            <person name="Kuo A."/>
            <person name="Mondo S."/>
            <person name="Pangilinan J."/>
            <person name="Riley R."/>
            <person name="LaButti K."/>
            <person name="Andreopoulos B."/>
            <person name="Lipzen A."/>
            <person name="Chen C."/>
            <person name="Yanf M."/>
            <person name="Daum C."/>
            <person name="Ng V."/>
            <person name="Clum A."/>
            <person name="Steindorff A."/>
            <person name="Ohm R."/>
            <person name="Martin F."/>
            <person name="Silar P."/>
            <person name="Natvig D."/>
            <person name="Lalanne C."/>
            <person name="Gautier V."/>
            <person name="Ament-velasquez S.L."/>
            <person name="Kruys A."/>
            <person name="Hutchinson M.I."/>
            <person name="Powell A.J."/>
            <person name="Barry K."/>
            <person name="Miller A.N."/>
            <person name="Grigoriev I.V."/>
            <person name="Debuchy R."/>
            <person name="Gladieux P."/>
            <person name="Thoren M.H."/>
            <person name="Johannesson H."/>
        </authorList>
    </citation>
    <scope>NUCLEOTIDE SEQUENCE</scope>
    <source>
        <strain evidence="8">SMH3187-1</strain>
    </source>
</reference>
<organism evidence="8 9">
    <name type="scientific">Schizothecium vesticola</name>
    <dbReference type="NCBI Taxonomy" id="314040"/>
    <lineage>
        <taxon>Eukaryota</taxon>
        <taxon>Fungi</taxon>
        <taxon>Dikarya</taxon>
        <taxon>Ascomycota</taxon>
        <taxon>Pezizomycotina</taxon>
        <taxon>Sordariomycetes</taxon>
        <taxon>Sordariomycetidae</taxon>
        <taxon>Sordariales</taxon>
        <taxon>Schizotheciaceae</taxon>
        <taxon>Schizothecium</taxon>
    </lineage>
</organism>
<dbReference type="GO" id="GO:0016705">
    <property type="term" value="F:oxidoreductase activity, acting on paired donors, with incorporation or reduction of molecular oxygen"/>
    <property type="evidence" value="ECO:0007669"/>
    <property type="project" value="InterPro"/>
</dbReference>
<keyword evidence="5 6" id="KW-0408">Iron</keyword>
<evidence type="ECO:0000256" key="7">
    <source>
        <dbReference type="RuleBase" id="RU000461"/>
    </source>
</evidence>
<dbReference type="InterPro" id="IPR001128">
    <property type="entry name" value="Cyt_P450"/>
</dbReference>
<dbReference type="InterPro" id="IPR050121">
    <property type="entry name" value="Cytochrome_P450_monoxygenase"/>
</dbReference>
<keyword evidence="4 6" id="KW-0479">Metal-binding</keyword>
<dbReference type="Gene3D" id="1.10.630.10">
    <property type="entry name" value="Cytochrome P450"/>
    <property type="match status" value="1"/>
</dbReference>
<keyword evidence="7" id="KW-0503">Monooxygenase</keyword>
<evidence type="ECO:0000256" key="2">
    <source>
        <dbReference type="ARBA" id="ARBA00010617"/>
    </source>
</evidence>
<dbReference type="GO" id="GO:0020037">
    <property type="term" value="F:heme binding"/>
    <property type="evidence" value="ECO:0007669"/>
    <property type="project" value="InterPro"/>
</dbReference>
<dbReference type="AlphaFoldDB" id="A0AA40F8I3"/>
<dbReference type="CDD" id="cd11060">
    <property type="entry name" value="CYP57A1-like"/>
    <property type="match status" value="1"/>
</dbReference>
<sequence>MHTALISTGIALATAFAWYSLSWATSPLRRYPGPALAGWTNLWRLAVVRSGNYHLRMRQLHDKYGPVVRVGPNTLSLDYPDLIKTVYGTDGKWPKTEFYHSSSAVVDGKIQYTLFGESDPEAHARMKRPVAKYFATGAVLTLEPHIDRAIIEFCKQLDRRFVSAPDGPKTFDLLEWVMYLAWDFSSAAIFSRRFGYIDKGCDFDGSISMSQKVGSYFQQVAQLPALDFFLDKNPVVRIGPPTFANLARVSVQGFVARLQGKDADFDPKTPDFLQHFIDAKAEFPDINDGTIIGYVMVSVIAGGDTTALVATAVLYFALRHPAVFQKLVKEVRGAQVNPDAPVPYNIARRLSYLEAAIRETTRLHPVVGMQLERYVPEGGLALPDGSLVPPGTGVGLNPYIIGRNAYLWGEDVDDFRPERWLRADGEDEAAFAARWRRQAASDLNFGAGERICLGKNLGLVEVYKIVATLLNRYDMELADPGREWVVDGGWMLRPRGLSVTFAPRKA</sequence>
<accession>A0AA40F8I3</accession>
<evidence type="ECO:0000313" key="9">
    <source>
        <dbReference type="Proteomes" id="UP001172155"/>
    </source>
</evidence>
<comment type="caution">
    <text evidence="8">The sequence shown here is derived from an EMBL/GenBank/DDBJ whole genome shotgun (WGS) entry which is preliminary data.</text>
</comment>
<comment type="cofactor">
    <cofactor evidence="1 6">
        <name>heme</name>
        <dbReference type="ChEBI" id="CHEBI:30413"/>
    </cofactor>
</comment>
<dbReference type="Proteomes" id="UP001172155">
    <property type="component" value="Unassembled WGS sequence"/>
</dbReference>
<gene>
    <name evidence="8" type="ORF">B0T18DRAFT_313898</name>
</gene>
<keyword evidence="9" id="KW-1185">Reference proteome</keyword>
<dbReference type="GO" id="GO:0005506">
    <property type="term" value="F:iron ion binding"/>
    <property type="evidence" value="ECO:0007669"/>
    <property type="project" value="InterPro"/>
</dbReference>
<dbReference type="PRINTS" id="PR00385">
    <property type="entry name" value="P450"/>
</dbReference>